<gene>
    <name evidence="3" type="ORF">A5888_000311</name>
    <name evidence="2" type="ORF">A5888_000360</name>
</gene>
<dbReference type="RefSeq" id="WP_086347521.1">
    <property type="nucleotide sequence ID" value="NZ_CP147247.1"/>
</dbReference>
<proteinExistence type="predicted"/>
<evidence type="ECO:0000313" key="4">
    <source>
        <dbReference type="Proteomes" id="UP000195141"/>
    </source>
</evidence>
<dbReference type="Gene3D" id="1.10.10.10">
    <property type="entry name" value="Winged helix-like DNA-binding domain superfamily/Winged helix DNA-binding domain"/>
    <property type="match status" value="1"/>
</dbReference>
<dbReference type="Pfam" id="PF03551">
    <property type="entry name" value="PadR"/>
    <property type="match status" value="1"/>
</dbReference>
<dbReference type="PANTHER" id="PTHR43252">
    <property type="entry name" value="TRANSCRIPTIONAL REGULATOR YQJI"/>
    <property type="match status" value="1"/>
</dbReference>
<dbReference type="InterPro" id="IPR036388">
    <property type="entry name" value="WH-like_DNA-bd_sf"/>
</dbReference>
<name>A0A242KC55_9ENTE</name>
<dbReference type="EMBL" id="NGMM01000001">
    <property type="protein sequence ID" value="OTP18546.1"/>
    <property type="molecule type" value="Genomic_DNA"/>
</dbReference>
<dbReference type="PANTHER" id="PTHR43252:SF7">
    <property type="entry name" value="TRANSCRIPTIONAL REGULATOR YQJI"/>
    <property type="match status" value="1"/>
</dbReference>
<evidence type="ECO:0000313" key="2">
    <source>
        <dbReference type="EMBL" id="OTP18546.1"/>
    </source>
</evidence>
<keyword evidence="4" id="KW-1185">Reference proteome</keyword>
<dbReference type="AlphaFoldDB" id="A0A242KC55"/>
<dbReference type="EMBL" id="CP147247">
    <property type="protein sequence ID" value="WYJ88592.1"/>
    <property type="molecule type" value="Genomic_DNA"/>
</dbReference>
<reference evidence="2" key="1">
    <citation type="submission" date="2017-05" db="EMBL/GenBank/DDBJ databases">
        <title>The Genome Sequence of Enterococcus sp. 9E7_DIV0242.</title>
        <authorList>
            <consortium name="The Broad Institute Genomics Platform"/>
            <consortium name="The Broad Institute Genomic Center for Infectious Diseases"/>
            <person name="Earl A."/>
            <person name="Manson A."/>
            <person name="Schwartman J."/>
            <person name="Gilmore M."/>
            <person name="Abouelleil A."/>
            <person name="Cao P."/>
            <person name="Chapman S."/>
            <person name="Cusick C."/>
            <person name="Shea T."/>
            <person name="Young S."/>
            <person name="Neafsey D."/>
            <person name="Nusbaum C."/>
            <person name="Birren B."/>
        </authorList>
    </citation>
    <scope>NUCLEOTIDE SEQUENCE [LARGE SCALE GENOMIC DNA]</scope>
    <source>
        <strain evidence="2">9E7_DIV0242</strain>
    </source>
</reference>
<dbReference type="SUPFAM" id="SSF46785">
    <property type="entry name" value="Winged helix' DNA-binding domain"/>
    <property type="match status" value="1"/>
</dbReference>
<feature type="domain" description="Transcription regulator PadR N-terminal" evidence="1">
    <location>
        <begin position="17"/>
        <end position="85"/>
    </location>
</feature>
<evidence type="ECO:0000259" key="1">
    <source>
        <dbReference type="Pfam" id="PF03551"/>
    </source>
</evidence>
<reference evidence="3" key="3">
    <citation type="submission" date="2024-03" db="EMBL/GenBank/DDBJ databases">
        <title>The Genome Sequence of Enterococcus sp. DIV0242b.</title>
        <authorList>
            <consortium name="The Broad Institute Genomics Platform"/>
            <consortium name="The Broad Institute Microbial Omics Core"/>
            <consortium name="The Broad Institute Genomic Center for Infectious Diseases"/>
            <person name="Earl A."/>
            <person name="Manson A."/>
            <person name="Gilmore M."/>
            <person name="Schwartman J."/>
            <person name="Shea T."/>
            <person name="Abouelleil A."/>
            <person name="Cao P."/>
            <person name="Chapman S."/>
            <person name="Cusick C."/>
            <person name="Young S."/>
            <person name="Neafsey D."/>
            <person name="Nusbaum C."/>
            <person name="Birren B."/>
        </authorList>
    </citation>
    <scope>NUCLEOTIDE SEQUENCE</scope>
    <source>
        <strain evidence="3">9E7_DIV0242</strain>
    </source>
</reference>
<sequence>MKQSQNSMTETTFLILLSLVKEKHGYGVIKEIEERTQGRVTIAAGTLYTAFDILKKKQWIEETSKSEGRRKNYRLTLAGKNALKEERRRLEENLHLYDQIIGGN</sequence>
<dbReference type="OrthoDB" id="9814826at2"/>
<dbReference type="InterPro" id="IPR036390">
    <property type="entry name" value="WH_DNA-bd_sf"/>
</dbReference>
<accession>A0A242KC55</accession>
<protein>
    <recommendedName>
        <fullName evidence="1">Transcription regulator PadR N-terminal domain-containing protein</fullName>
    </recommendedName>
</protein>
<dbReference type="Proteomes" id="UP000195141">
    <property type="component" value="Chromosome"/>
</dbReference>
<organism evidence="2">
    <name type="scientific">Candidatus Enterococcus clewellii</name>
    <dbReference type="NCBI Taxonomy" id="1834193"/>
    <lineage>
        <taxon>Bacteria</taxon>
        <taxon>Bacillati</taxon>
        <taxon>Bacillota</taxon>
        <taxon>Bacilli</taxon>
        <taxon>Lactobacillales</taxon>
        <taxon>Enterococcaceae</taxon>
        <taxon>Enterococcus</taxon>
    </lineage>
</organism>
<dbReference type="InterPro" id="IPR005149">
    <property type="entry name" value="Tscrpt_reg_PadR_N"/>
</dbReference>
<evidence type="ECO:0000313" key="3">
    <source>
        <dbReference type="EMBL" id="WYJ88592.1"/>
    </source>
</evidence>
<reference evidence="3" key="2">
    <citation type="submission" date="2017-05" db="EMBL/GenBank/DDBJ databases">
        <authorList>
            <consortium name="The Broad Institute Genomics Platform"/>
            <consortium name="The Broad Institute Genomic Center for Infectious Diseases"/>
            <person name="Earl A."/>
            <person name="Manson A."/>
            <person name="Schwartman J."/>
            <person name="Gilmore M."/>
            <person name="Abouelleil A."/>
            <person name="Cao P."/>
            <person name="Chapman S."/>
            <person name="Cusick C."/>
            <person name="Shea T."/>
            <person name="Young S."/>
            <person name="Neafsey D."/>
            <person name="Nusbaum C."/>
            <person name="Birren B."/>
        </authorList>
    </citation>
    <scope>NUCLEOTIDE SEQUENCE</scope>
    <source>
        <strain evidence="3">9E7_DIV0242</strain>
    </source>
</reference>